<dbReference type="EMBL" id="BQNB010017679">
    <property type="protein sequence ID" value="GJT66030.1"/>
    <property type="molecule type" value="Genomic_DNA"/>
</dbReference>
<gene>
    <name evidence="2" type="ORF">Tco_1017510</name>
</gene>
<evidence type="ECO:0000256" key="1">
    <source>
        <dbReference type="SAM" id="MobiDB-lite"/>
    </source>
</evidence>
<accession>A0ABQ5FSY1</accession>
<evidence type="ECO:0000313" key="2">
    <source>
        <dbReference type="EMBL" id="GJT66030.1"/>
    </source>
</evidence>
<proteinExistence type="predicted"/>
<evidence type="ECO:0000313" key="3">
    <source>
        <dbReference type="Proteomes" id="UP001151760"/>
    </source>
</evidence>
<comment type="caution">
    <text evidence="2">The sequence shown here is derived from an EMBL/GenBank/DDBJ whole genome shotgun (WGS) entry which is preliminary data.</text>
</comment>
<reference evidence="2" key="1">
    <citation type="journal article" date="2022" name="Int. J. Mol. Sci.">
        <title>Draft Genome of Tanacetum Coccineum: Genomic Comparison of Closely Related Tanacetum-Family Plants.</title>
        <authorList>
            <person name="Yamashiro T."/>
            <person name="Shiraishi A."/>
            <person name="Nakayama K."/>
            <person name="Satake H."/>
        </authorList>
    </citation>
    <scope>NUCLEOTIDE SEQUENCE</scope>
</reference>
<feature type="region of interest" description="Disordered" evidence="1">
    <location>
        <begin position="177"/>
        <end position="198"/>
    </location>
</feature>
<sequence length="360" mass="41790">MADLTFADSHNMVAYLEKSKANANFAKIVDFLNASSIRYALTFWQTAAASTLDKGEMEITTTIDGKVKIVTEASIRRHLKLEEFWMVKDQQSQLSPITHLQGRKITQIVEEEGKYFGTGWVFPTLDIFYHSNVPVTTAGAEISTVSLEVKTVGDYVDDIATESLVYIRRSAAKTKDKGKGIMEESESAMTKTKRQQEQERLGLETTMRLQEEFNEEERQRIARVHEAARSFTEEEWEDIRERVEASEELVQRLQIEEREKYSEDDQAKMLQKPDELSQEELQQLIIIVPEEGMNIEALQTKYPIIDWEVYTEDLRMYWKIIRVGNHTEIWVELKRLFEPDADDELWKSQKHLMDITHGGP</sequence>
<reference evidence="2" key="2">
    <citation type="submission" date="2022-01" db="EMBL/GenBank/DDBJ databases">
        <authorList>
            <person name="Yamashiro T."/>
            <person name="Shiraishi A."/>
            <person name="Satake H."/>
            <person name="Nakayama K."/>
        </authorList>
    </citation>
    <scope>NUCLEOTIDE SEQUENCE</scope>
</reference>
<keyword evidence="3" id="KW-1185">Reference proteome</keyword>
<dbReference type="Proteomes" id="UP001151760">
    <property type="component" value="Unassembled WGS sequence"/>
</dbReference>
<name>A0ABQ5FSY1_9ASTR</name>
<organism evidence="2 3">
    <name type="scientific">Tanacetum coccineum</name>
    <dbReference type="NCBI Taxonomy" id="301880"/>
    <lineage>
        <taxon>Eukaryota</taxon>
        <taxon>Viridiplantae</taxon>
        <taxon>Streptophyta</taxon>
        <taxon>Embryophyta</taxon>
        <taxon>Tracheophyta</taxon>
        <taxon>Spermatophyta</taxon>
        <taxon>Magnoliopsida</taxon>
        <taxon>eudicotyledons</taxon>
        <taxon>Gunneridae</taxon>
        <taxon>Pentapetalae</taxon>
        <taxon>asterids</taxon>
        <taxon>campanulids</taxon>
        <taxon>Asterales</taxon>
        <taxon>Asteraceae</taxon>
        <taxon>Asteroideae</taxon>
        <taxon>Anthemideae</taxon>
        <taxon>Anthemidinae</taxon>
        <taxon>Tanacetum</taxon>
    </lineage>
</organism>
<protein>
    <submittedName>
        <fullName evidence="2">Uncharacterized protein</fullName>
    </submittedName>
</protein>